<dbReference type="Gene3D" id="1.10.472.10">
    <property type="entry name" value="Cyclin-like"/>
    <property type="match status" value="1"/>
</dbReference>
<protein>
    <submittedName>
        <fullName evidence="5">Transcription initiation factor IIB</fullName>
    </submittedName>
</protein>
<comment type="caution">
    <text evidence="5">The sequence shown here is derived from an EMBL/GenBank/DDBJ whole genome shotgun (WGS) entry which is preliminary data.</text>
</comment>
<feature type="region of interest" description="Disordered" evidence="3">
    <location>
        <begin position="1821"/>
        <end position="1876"/>
    </location>
</feature>
<dbReference type="InterPro" id="IPR036915">
    <property type="entry name" value="Cyclin-like_sf"/>
</dbReference>
<keyword evidence="6" id="KW-1185">Reference proteome</keyword>
<sequence length="2034" mass="224045">MPGNEVEDRTHNLYRQDNSSQGQHQFQAVEDTWPVVNYNQWVGAQWKTGAALSFNLKDCNVQQLDSVKGHGGESLCVFSNQNYGQLTPRSEFSDIFSKNQHQNSNGDMLGRQKFQARQRQSQFLGENIVYDPYNITSRGFSFLTLQQENVSGDSPTLTTNSERSEITEASIDFDFVGLKQQLFWGQQLDTPQSSLMQQSGYNDVQLLQQHIVFKQLQELQRQQQLQHLGDSRQQNSALTKQATGAQISPVINGTPVNDASHMFMNWMQRSTSPAVQGIPNRVVISQDQAQALHPSGLASQQLDVSLYGTPVASAKGSMSPYSHLQGVSHDSANLLTKVGVQAQKPVMQSSGFSNPFLGDQVTVSSEQVSFPQEPFMSKQRFQRNNVFGLVPVQGMNSGVISGNLQLGSTLQKNASLREFNGRQERAGWPGTVQQKDMQIGPSQGLVPLDPMEEKILYNMDDSIWDASFGRRTDMASGGFGTALEHVDYSSAFPSTQSGSWSALMQSAVAEASSSDTGLQEEWSGLTFQNTDLSTDNQPSNVMDSEKQQSNWVDNKIMCTSSLTSNSFPVFNDSSVSSSFPGFHQPGVQFSMDQRDAMHHDDSHESIHKSSKNIGEWLDCHPQHKQSTGGSQLVQPLMHLDCAWAGQIFEHPESDAHEQRISSGNNVSQPCSELKDDVNEAMYKRRVSDDCLWDADSNCGVSSFSRSTGGLDQVHSGTDSTLPNREDSQIFSFAAVPNSSPSKACRETGQQVQLTNQLDFIKHVDKPRNKENQSMGKNRHQMNNGSHVLHNYHVGAGGTYEMQQNCYQKDSYDNYCSKGLSGQEQHVGQLKFIGNVSSCAMNLDKGHLPEFQVNSNPSEMASGGDIDKSSTFHQAVHPQHIDVNAQTSENMLELLHKVDQSEENSSLPLFGTRGCDSLVSKTEAPDASVAQLFHQSAASQGFTLKLAPPSQRLSNMNPFISSQHFPEVGSNVSSRKTNCELGAEDQTWLASPSVHSLPPSHGPPQRSHWDNKLSSLGQTSIPSSVYIPGSCAGAFTSNPPYLRNKLQMQNMSDAPLASPSSLATLPGTFSRYSPLNLAPSEDTSPRVCADSSGQQLQVLEAKPVLQPPIMSGMHQQGSFSVGLHNAWTNVPIQQRLAGVEPHKVPSMDASTNSVETSLASQGLNDQNSLKIGYGSSEFSTYPVISQGFEYGVGQREKERSQLQLPFETVHVSQTSSLPGNISDSNAFASGSLLGRSQHHGLDRIQHEDSNAPASFQRNLGSIGHSLKTSHVFHPNYPTLPQVQATKNVDTDPSRRVSDVQDVTAIDGTQLIYEHNSRFRNQMDTGLMSAPGLNSLRDSKMQSFLTEAREDFGIKALLQPAVLDRPSEESVASGQNDFTGRSTTSNVVFNQAEHPEVNLHMAPSWFNRYEALRNGQIPQNYDARLVRTASGQFSLGKPSQNLNILSSVERVGFADASKRGRQWPISEASLVASEPFSIPYLLPLDDIDQCMAIVKPKKRKTATSDFLPWHKEVTQGSQRVQNISVAEDDWAQATNRLAEKVEDEAELIEDRHSMPRSKRRLMLTRQLMQQLLCPPPMSILSAKAASEYDILAYFVAKLSLGDACSLTSCTRNGLLRMSLINNNLISEKLKAFEGVEDQFFSEVAEAFSTRAKKLEIDLLRLDKVASILDIRVECQELEKFSVINRFAKFHVRQADSSGTSSSSGTATPSSKPFPLRYVVAHPIPRNLPEGLRFPHAFALFEFGSAAVIWETERVGFLKSMLLIGHYKSRGAQRCSFYKNQNSIRSRTPVVLDYMLREVICSECGLVLQSLSGAIGTSQRSILADDSNRQDPPGVAAGPSNPLLHGGGPDSDTVSDKRQCASCDSLSPSNARWSQVAETESPPIQKFGSIRSMADGLGLGETITIHAEKLYKKMEDQKTCKGKHDLNALMAACLFYACQEKDSPRTVKEISRAVRVTVRKSEELDLRRTSLSVLAAVIYMTTQLSDNQMLSLGDIADVIGISRVTIRGTYKDLHPYALRLIPNWYAKVEDLQELPAP</sequence>
<dbReference type="PANTHER" id="PTHR31267:SF2">
    <property type="entry name" value="EXPRESSED PROTEIN"/>
    <property type="match status" value="1"/>
</dbReference>
<dbReference type="PRINTS" id="PR00685">
    <property type="entry name" value="TIFACTORIIB"/>
</dbReference>
<feature type="compositionally biased region" description="Polar residues" evidence="3">
    <location>
        <begin position="13"/>
        <end position="23"/>
    </location>
</feature>
<keyword evidence="5" id="KW-0648">Protein biosynthesis</keyword>
<dbReference type="SUPFAM" id="SSF47954">
    <property type="entry name" value="Cyclin-like"/>
    <property type="match status" value="2"/>
</dbReference>
<evidence type="ECO:0000313" key="6">
    <source>
        <dbReference type="Proteomes" id="UP000516437"/>
    </source>
</evidence>
<reference evidence="5 6" key="1">
    <citation type="journal article" date="2019" name="Plant Biotechnol. J.">
        <title>The red bayberry genome and genetic basis of sex determination.</title>
        <authorList>
            <person name="Jia H.M."/>
            <person name="Jia H.J."/>
            <person name="Cai Q.L."/>
            <person name="Wang Y."/>
            <person name="Zhao H.B."/>
            <person name="Yang W.F."/>
            <person name="Wang G.Y."/>
            <person name="Li Y.H."/>
            <person name="Zhan D.L."/>
            <person name="Shen Y.T."/>
            <person name="Niu Q.F."/>
            <person name="Chang L."/>
            <person name="Qiu J."/>
            <person name="Zhao L."/>
            <person name="Xie H.B."/>
            <person name="Fu W.Y."/>
            <person name="Jin J."/>
            <person name="Li X.W."/>
            <person name="Jiao Y."/>
            <person name="Zhou C.C."/>
            <person name="Tu T."/>
            <person name="Chai C.Y."/>
            <person name="Gao J.L."/>
            <person name="Fan L.J."/>
            <person name="van de Weg E."/>
            <person name="Wang J.Y."/>
            <person name="Gao Z.S."/>
        </authorList>
    </citation>
    <scope>NUCLEOTIDE SEQUENCE [LARGE SCALE GENOMIC DNA]</scope>
    <source>
        <tissue evidence="5">Leaves</tissue>
    </source>
</reference>
<evidence type="ECO:0000256" key="1">
    <source>
        <dbReference type="ARBA" id="ARBA00023015"/>
    </source>
</evidence>
<dbReference type="Proteomes" id="UP000516437">
    <property type="component" value="Chromosome 6"/>
</dbReference>
<feature type="compositionally biased region" description="Basic and acidic residues" evidence="3">
    <location>
        <begin position="1"/>
        <end position="11"/>
    </location>
</feature>
<feature type="compositionally biased region" description="Polar residues" evidence="3">
    <location>
        <begin position="231"/>
        <end position="251"/>
    </location>
</feature>
<feature type="domain" description="Transcription factor TFIIB cyclin-like" evidence="4">
    <location>
        <begin position="1880"/>
        <end position="1955"/>
    </location>
</feature>
<proteinExistence type="predicted"/>
<evidence type="ECO:0000259" key="4">
    <source>
        <dbReference type="Pfam" id="PF00382"/>
    </source>
</evidence>
<gene>
    <name evidence="5" type="ORF">CJ030_MR6G013256</name>
</gene>
<feature type="region of interest" description="Disordered" evidence="3">
    <location>
        <begin position="1"/>
        <end position="23"/>
    </location>
</feature>
<dbReference type="GO" id="GO:0070897">
    <property type="term" value="P:transcription preinitiation complex assembly"/>
    <property type="evidence" value="ECO:0007669"/>
    <property type="project" value="InterPro"/>
</dbReference>
<dbReference type="Pfam" id="PF00382">
    <property type="entry name" value="TFIIB"/>
    <property type="match status" value="1"/>
</dbReference>
<dbReference type="GO" id="GO:0003743">
    <property type="term" value="F:translation initiation factor activity"/>
    <property type="evidence" value="ECO:0007669"/>
    <property type="project" value="UniProtKB-KW"/>
</dbReference>
<dbReference type="PANTHER" id="PTHR31267">
    <property type="entry name" value="DENTIN SIALOPHOSPHOPROTEIN-LIKE PROTEIN"/>
    <property type="match status" value="1"/>
</dbReference>
<keyword evidence="2" id="KW-0804">Transcription</keyword>
<feature type="compositionally biased region" description="Polar residues" evidence="3">
    <location>
        <begin position="1859"/>
        <end position="1875"/>
    </location>
</feature>
<organism evidence="5 6">
    <name type="scientific">Morella rubra</name>
    <name type="common">Chinese bayberry</name>
    <dbReference type="NCBI Taxonomy" id="262757"/>
    <lineage>
        <taxon>Eukaryota</taxon>
        <taxon>Viridiplantae</taxon>
        <taxon>Streptophyta</taxon>
        <taxon>Embryophyta</taxon>
        <taxon>Tracheophyta</taxon>
        <taxon>Spermatophyta</taxon>
        <taxon>Magnoliopsida</taxon>
        <taxon>eudicotyledons</taxon>
        <taxon>Gunneridae</taxon>
        <taxon>Pentapetalae</taxon>
        <taxon>rosids</taxon>
        <taxon>fabids</taxon>
        <taxon>Fagales</taxon>
        <taxon>Myricaceae</taxon>
        <taxon>Morella</taxon>
    </lineage>
</organism>
<dbReference type="GO" id="GO:0017025">
    <property type="term" value="F:TBP-class protein binding"/>
    <property type="evidence" value="ECO:0007669"/>
    <property type="project" value="InterPro"/>
</dbReference>
<evidence type="ECO:0000313" key="5">
    <source>
        <dbReference type="EMBL" id="KAB1211514.1"/>
    </source>
</evidence>
<keyword evidence="1" id="KW-0805">Transcription regulation</keyword>
<dbReference type="Gene3D" id="1.10.472.170">
    <property type="match status" value="1"/>
</dbReference>
<dbReference type="OrthoDB" id="1926238at2759"/>
<evidence type="ECO:0000256" key="3">
    <source>
        <dbReference type="SAM" id="MobiDB-lite"/>
    </source>
</evidence>
<dbReference type="InterPro" id="IPR000812">
    <property type="entry name" value="TFIIB"/>
</dbReference>
<evidence type="ECO:0000256" key="2">
    <source>
        <dbReference type="ARBA" id="ARBA00023163"/>
    </source>
</evidence>
<accession>A0A6A1VFJ4</accession>
<dbReference type="InterPro" id="IPR013150">
    <property type="entry name" value="TFIIB_cyclin"/>
</dbReference>
<feature type="region of interest" description="Disordered" evidence="3">
    <location>
        <begin position="227"/>
        <end position="251"/>
    </location>
</feature>
<keyword evidence="5" id="KW-0396">Initiation factor</keyword>
<dbReference type="EMBL" id="RXIC02000024">
    <property type="protein sequence ID" value="KAB1211514.1"/>
    <property type="molecule type" value="Genomic_DNA"/>
</dbReference>
<name>A0A6A1VFJ4_9ROSI</name>